<dbReference type="SFLD" id="SFLDF00299">
    <property type="entry name" value="anaerobic_ribonucleoside-triph"/>
    <property type="match status" value="1"/>
</dbReference>
<comment type="function">
    <text evidence="7">Activation of anaerobic ribonucleoside-triphosphate reductase under anaerobic conditions by generation of an organic free radical, using S-adenosylmethionine and reduced flavodoxin as cosubstrates to produce 5'-deoxy-adenosine.</text>
</comment>
<evidence type="ECO:0000256" key="1">
    <source>
        <dbReference type="ARBA" id="ARBA00001966"/>
    </source>
</evidence>
<dbReference type="InterPro" id="IPR013785">
    <property type="entry name" value="Aldolase_TIM"/>
</dbReference>
<keyword evidence="9" id="KW-1185">Reference proteome</keyword>
<evidence type="ECO:0000256" key="4">
    <source>
        <dbReference type="ARBA" id="ARBA00022723"/>
    </source>
</evidence>
<dbReference type="CDD" id="cd01335">
    <property type="entry name" value="Radical_SAM"/>
    <property type="match status" value="1"/>
</dbReference>
<evidence type="ECO:0000256" key="2">
    <source>
        <dbReference type="ARBA" id="ARBA00022485"/>
    </source>
</evidence>
<dbReference type="PANTHER" id="PTHR30352">
    <property type="entry name" value="PYRUVATE FORMATE-LYASE-ACTIVATING ENZYME"/>
    <property type="match status" value="1"/>
</dbReference>
<dbReference type="InterPro" id="IPR034457">
    <property type="entry name" value="Organic_radical-activating"/>
</dbReference>
<dbReference type="Pfam" id="PF13353">
    <property type="entry name" value="Fer4_12"/>
    <property type="match status" value="1"/>
</dbReference>
<sequence length="202" mass="22371">MVYRTPRPGQWRAQDLSHDRVADYKPFVMVDGEGVRCALYVSGCTFACDGCFNRAAWSFRYGRPYDDALEERILADLHHEAVQGLSLLGGEPFLNTGVCLRVVRRLRAELGRTKDVWCWTGYTFEQLLAEVDAGQHDKAALLAEVDVLVDGPFDAGRKDLTLAFRGSANQRVLDARRSLAQRRAVPWAGAEAPGATDLLATA</sequence>
<name>A0ABY5K6A4_9CELL</name>
<dbReference type="EMBL" id="CP101989">
    <property type="protein sequence ID" value="UUI65804.1"/>
    <property type="molecule type" value="Genomic_DNA"/>
</dbReference>
<evidence type="ECO:0000256" key="5">
    <source>
        <dbReference type="ARBA" id="ARBA00023004"/>
    </source>
</evidence>
<dbReference type="InterPro" id="IPR058240">
    <property type="entry name" value="rSAM_sf"/>
</dbReference>
<dbReference type="SUPFAM" id="SSF102114">
    <property type="entry name" value="Radical SAM enzymes"/>
    <property type="match status" value="1"/>
</dbReference>
<evidence type="ECO:0000256" key="7">
    <source>
        <dbReference type="PIRNR" id="PIRNR000368"/>
    </source>
</evidence>
<keyword evidence="4" id="KW-0479">Metal-binding</keyword>
<evidence type="ECO:0000313" key="9">
    <source>
        <dbReference type="Proteomes" id="UP001317322"/>
    </source>
</evidence>
<dbReference type="Proteomes" id="UP001317322">
    <property type="component" value="Chromosome"/>
</dbReference>
<evidence type="ECO:0000256" key="3">
    <source>
        <dbReference type="ARBA" id="ARBA00022691"/>
    </source>
</evidence>
<dbReference type="InterPro" id="IPR007197">
    <property type="entry name" value="rSAM"/>
</dbReference>
<dbReference type="SFLD" id="SFLDG01063">
    <property type="entry name" value="activating_enzymes__group_1"/>
    <property type="match status" value="1"/>
</dbReference>
<dbReference type="EC" id="1.97.1.-" evidence="7"/>
<evidence type="ECO:0000256" key="6">
    <source>
        <dbReference type="ARBA" id="ARBA00023014"/>
    </source>
</evidence>
<keyword evidence="2" id="KW-0004">4Fe-4S</keyword>
<organism evidence="8 9">
    <name type="scientific">Cellulomonas wangsupingiae</name>
    <dbReference type="NCBI Taxonomy" id="2968085"/>
    <lineage>
        <taxon>Bacteria</taxon>
        <taxon>Bacillati</taxon>
        <taxon>Actinomycetota</taxon>
        <taxon>Actinomycetes</taxon>
        <taxon>Micrococcales</taxon>
        <taxon>Cellulomonadaceae</taxon>
        <taxon>Cellulomonas</taxon>
    </lineage>
</organism>
<reference evidence="8 9" key="1">
    <citation type="submission" date="2022-07" db="EMBL/GenBank/DDBJ databases">
        <title>Novel species in genus cellulomonas.</title>
        <authorList>
            <person name="Ye L."/>
        </authorList>
    </citation>
    <scope>NUCLEOTIDE SEQUENCE [LARGE SCALE GENOMIC DNA]</scope>
    <source>
        <strain evidence="9">zg-Y908</strain>
    </source>
</reference>
<accession>A0ABY5K6A4</accession>
<gene>
    <name evidence="8" type="primary">nrdG</name>
    <name evidence="8" type="ORF">NP075_03475</name>
</gene>
<dbReference type="SFLD" id="SFLDG01066">
    <property type="entry name" value="organic_radical-activating_enz"/>
    <property type="match status" value="1"/>
</dbReference>
<dbReference type="Gene3D" id="3.20.20.70">
    <property type="entry name" value="Aldolase class I"/>
    <property type="match status" value="1"/>
</dbReference>
<dbReference type="NCBIfam" id="TIGR02491">
    <property type="entry name" value="NrdG"/>
    <property type="match status" value="1"/>
</dbReference>
<dbReference type="PANTHER" id="PTHR30352:SF2">
    <property type="entry name" value="ANAEROBIC RIBONUCLEOSIDE-TRIPHOSPHATE REDUCTASE-ACTIVATING PROTEIN"/>
    <property type="match status" value="1"/>
</dbReference>
<protein>
    <recommendedName>
        <fullName evidence="7">Anaerobic ribonucleoside-triphosphate reductase-activating protein</fullName>
        <ecNumber evidence="7">1.97.1.-</ecNumber>
    </recommendedName>
</protein>
<comment type="similarity">
    <text evidence="7">Belongs to the organic radical-activating enzymes family.</text>
</comment>
<dbReference type="InterPro" id="IPR012837">
    <property type="entry name" value="NrdG"/>
</dbReference>
<dbReference type="RefSeq" id="WP_227563869.1">
    <property type="nucleotide sequence ID" value="NZ_CP101989.1"/>
</dbReference>
<dbReference type="SFLD" id="SFLDS00029">
    <property type="entry name" value="Radical_SAM"/>
    <property type="match status" value="1"/>
</dbReference>
<keyword evidence="6" id="KW-0411">Iron-sulfur</keyword>
<keyword evidence="7" id="KW-0560">Oxidoreductase</keyword>
<comment type="cofactor">
    <cofactor evidence="1">
        <name>[4Fe-4S] cluster</name>
        <dbReference type="ChEBI" id="CHEBI:49883"/>
    </cofactor>
</comment>
<dbReference type="PIRSF" id="PIRSF000368">
    <property type="entry name" value="NrdG"/>
    <property type="match status" value="1"/>
</dbReference>
<keyword evidence="5" id="KW-0408">Iron</keyword>
<keyword evidence="3" id="KW-0949">S-adenosyl-L-methionine</keyword>
<proteinExistence type="inferred from homology"/>
<evidence type="ECO:0000313" key="8">
    <source>
        <dbReference type="EMBL" id="UUI65804.1"/>
    </source>
</evidence>